<feature type="transmembrane region" description="Helical" evidence="1">
    <location>
        <begin position="40"/>
        <end position="62"/>
    </location>
</feature>
<dbReference type="Pfam" id="PF10825">
    <property type="entry name" value="DUF2752"/>
    <property type="match status" value="1"/>
</dbReference>
<organism evidence="2 3">
    <name type="scientific">Chryseobacterium soldanellicola</name>
    <dbReference type="NCBI Taxonomy" id="311333"/>
    <lineage>
        <taxon>Bacteria</taxon>
        <taxon>Pseudomonadati</taxon>
        <taxon>Bacteroidota</taxon>
        <taxon>Flavobacteriia</taxon>
        <taxon>Flavobacteriales</taxon>
        <taxon>Weeksellaceae</taxon>
        <taxon>Chryseobacterium group</taxon>
        <taxon>Chryseobacterium</taxon>
    </lineage>
</organism>
<reference evidence="3" key="1">
    <citation type="submission" date="2016-10" db="EMBL/GenBank/DDBJ databases">
        <authorList>
            <person name="Varghese N."/>
            <person name="Submissions S."/>
        </authorList>
    </citation>
    <scope>NUCLEOTIDE SEQUENCE [LARGE SCALE GENOMIC DNA]</scope>
    <source>
        <strain evidence="3">DSM 17072</strain>
    </source>
</reference>
<dbReference type="Proteomes" id="UP000199627">
    <property type="component" value="Unassembled WGS sequence"/>
</dbReference>
<dbReference type="STRING" id="311333.SAMN05421664_2268"/>
<proteinExistence type="predicted"/>
<evidence type="ECO:0008006" key="4">
    <source>
        <dbReference type="Google" id="ProtNLM"/>
    </source>
</evidence>
<dbReference type="EMBL" id="FNKL01000003">
    <property type="protein sequence ID" value="SDQ70899.1"/>
    <property type="molecule type" value="Genomic_DNA"/>
</dbReference>
<gene>
    <name evidence="2" type="ORF">SAMN05421664_2268</name>
</gene>
<dbReference type="RefSeq" id="WP_089755856.1">
    <property type="nucleotide sequence ID" value="NZ_FNKL01000003.1"/>
</dbReference>
<name>A0A1H1D3T3_9FLAO</name>
<dbReference type="InterPro" id="IPR021215">
    <property type="entry name" value="DUF2752"/>
</dbReference>
<keyword evidence="1" id="KW-0472">Membrane</keyword>
<sequence>MKIEDFMLTCPSKKFLGIECFGCGTQRAIVMVFEGRFADAFHMFPAVYTLLLFFATIVLNFVDRKRNYGNILIFLAIINAVIMVISYFYKHLYLNTH</sequence>
<keyword evidence="1" id="KW-1133">Transmembrane helix</keyword>
<dbReference type="AlphaFoldDB" id="A0A1H1D3T3"/>
<feature type="transmembrane region" description="Helical" evidence="1">
    <location>
        <begin position="69"/>
        <end position="89"/>
    </location>
</feature>
<keyword evidence="1" id="KW-0812">Transmembrane</keyword>
<evidence type="ECO:0000313" key="2">
    <source>
        <dbReference type="EMBL" id="SDQ70899.1"/>
    </source>
</evidence>
<evidence type="ECO:0000313" key="3">
    <source>
        <dbReference type="Proteomes" id="UP000199627"/>
    </source>
</evidence>
<protein>
    <recommendedName>
        <fullName evidence="4">DUF2752 domain-containing protein</fullName>
    </recommendedName>
</protein>
<evidence type="ECO:0000256" key="1">
    <source>
        <dbReference type="SAM" id="Phobius"/>
    </source>
</evidence>
<accession>A0A1H1D3T3</accession>
<keyword evidence="3" id="KW-1185">Reference proteome</keyword>
<dbReference type="OrthoDB" id="9815897at2"/>